<reference evidence="3" key="1">
    <citation type="journal article" date="2016" name="Nat. Biotechnol.">
        <title>Sequencing wild and cultivated cassava and related species reveals extensive interspecific hybridization and genetic diversity.</title>
        <authorList>
            <person name="Bredeson J.V."/>
            <person name="Lyons J.B."/>
            <person name="Prochnik S.E."/>
            <person name="Wu G.A."/>
            <person name="Ha C.M."/>
            <person name="Edsinger-Gonzales E."/>
            <person name="Grimwood J."/>
            <person name="Schmutz J."/>
            <person name="Rabbi I.Y."/>
            <person name="Egesi C."/>
            <person name="Nauluvula P."/>
            <person name="Lebot V."/>
            <person name="Ndunguru J."/>
            <person name="Mkamilo G."/>
            <person name="Bart R.S."/>
            <person name="Setter T.L."/>
            <person name="Gleadow R.M."/>
            <person name="Kulakow P."/>
            <person name="Ferguson M.E."/>
            <person name="Rounsley S."/>
            <person name="Rokhsar D.S."/>
        </authorList>
    </citation>
    <scope>NUCLEOTIDE SEQUENCE [LARGE SCALE GENOMIC DNA]</scope>
    <source>
        <strain evidence="3">cv. AM560-2</strain>
    </source>
</reference>
<dbReference type="EMBL" id="CM004391">
    <property type="protein sequence ID" value="OAY50706.1"/>
    <property type="molecule type" value="Genomic_DNA"/>
</dbReference>
<sequence>MYASSPPPPYTFLLSLSLITVSSGVTFLQQMSERTFVVIFFFWAVLTILTPTLILLSESSKPALYSNVDKITAVTNDRRMMVYAEKQPRRELIPSAPMEAPMAAPVPELVSETRWSTLRRIFKKK</sequence>
<keyword evidence="3" id="KW-1185">Reference proteome</keyword>
<keyword evidence="1" id="KW-0812">Transmembrane</keyword>
<feature type="transmembrane region" description="Helical" evidence="1">
    <location>
        <begin position="35"/>
        <end position="56"/>
    </location>
</feature>
<dbReference type="OrthoDB" id="1304015at2759"/>
<proteinExistence type="predicted"/>
<gene>
    <name evidence="2" type="ORF">MANES_05G157800v8</name>
</gene>
<dbReference type="AlphaFoldDB" id="A0A2C9VWL1"/>
<accession>A0A2C9VWL1</accession>
<evidence type="ECO:0000256" key="1">
    <source>
        <dbReference type="SAM" id="Phobius"/>
    </source>
</evidence>
<dbReference type="PANTHER" id="PTHR38396">
    <property type="entry name" value="TRANSMEMBRANE PROTEIN"/>
    <property type="match status" value="1"/>
</dbReference>
<feature type="transmembrane region" description="Helical" evidence="1">
    <location>
        <begin position="12"/>
        <end position="28"/>
    </location>
</feature>
<keyword evidence="1" id="KW-1133">Transmembrane helix</keyword>
<organism evidence="2 3">
    <name type="scientific">Manihot esculenta</name>
    <name type="common">Cassava</name>
    <name type="synonym">Jatropha manihot</name>
    <dbReference type="NCBI Taxonomy" id="3983"/>
    <lineage>
        <taxon>Eukaryota</taxon>
        <taxon>Viridiplantae</taxon>
        <taxon>Streptophyta</taxon>
        <taxon>Embryophyta</taxon>
        <taxon>Tracheophyta</taxon>
        <taxon>Spermatophyta</taxon>
        <taxon>Magnoliopsida</taxon>
        <taxon>eudicotyledons</taxon>
        <taxon>Gunneridae</taxon>
        <taxon>Pentapetalae</taxon>
        <taxon>rosids</taxon>
        <taxon>fabids</taxon>
        <taxon>Malpighiales</taxon>
        <taxon>Euphorbiaceae</taxon>
        <taxon>Crotonoideae</taxon>
        <taxon>Manihoteae</taxon>
        <taxon>Manihot</taxon>
    </lineage>
</organism>
<evidence type="ECO:0000313" key="2">
    <source>
        <dbReference type="EMBL" id="OAY50706.1"/>
    </source>
</evidence>
<name>A0A2C9VWL1_MANES</name>
<dbReference type="PANTHER" id="PTHR38396:SF1">
    <property type="entry name" value="TRANSMEMBRANE PROTEIN"/>
    <property type="match status" value="1"/>
</dbReference>
<keyword evidence="1" id="KW-0472">Membrane</keyword>
<protein>
    <submittedName>
        <fullName evidence="2">Uncharacterized protein</fullName>
    </submittedName>
</protein>
<dbReference type="Gramene" id="Manes.05G157800.1.v8.1">
    <property type="protein sequence ID" value="Manes.05G157800.1.v8.1.CDS"/>
    <property type="gene ID" value="Manes.05G157800.v8.1"/>
</dbReference>
<evidence type="ECO:0000313" key="3">
    <source>
        <dbReference type="Proteomes" id="UP000091857"/>
    </source>
</evidence>
<comment type="caution">
    <text evidence="2">The sequence shown here is derived from an EMBL/GenBank/DDBJ whole genome shotgun (WGS) entry which is preliminary data.</text>
</comment>
<dbReference type="Proteomes" id="UP000091857">
    <property type="component" value="Chromosome 5"/>
</dbReference>